<dbReference type="PRINTS" id="PR00097">
    <property type="entry name" value="ANTSNTHASEII"/>
</dbReference>
<dbReference type="InterPro" id="IPR017926">
    <property type="entry name" value="GATASE"/>
</dbReference>
<dbReference type="PROSITE" id="PS51273">
    <property type="entry name" value="GATASE_TYPE_1"/>
    <property type="match status" value="1"/>
</dbReference>
<protein>
    <submittedName>
        <fullName evidence="4">Gamma-glutamyl-gamma-aminobutyrate hydrolase family protein</fullName>
    </submittedName>
</protein>
<dbReference type="InterPro" id="IPR050472">
    <property type="entry name" value="Anth_synth/Amidotransfase"/>
</dbReference>
<dbReference type="PRINTS" id="PR00096">
    <property type="entry name" value="GATASE"/>
</dbReference>
<feature type="region of interest" description="Disordered" evidence="2">
    <location>
        <begin position="207"/>
        <end position="235"/>
    </location>
</feature>
<feature type="compositionally biased region" description="Low complexity" evidence="2">
    <location>
        <begin position="207"/>
        <end position="217"/>
    </location>
</feature>
<dbReference type="Gene3D" id="3.60.120.10">
    <property type="entry name" value="Anthranilate synthase"/>
    <property type="match status" value="1"/>
</dbReference>
<sequence>MHEGTRPPLRTLLIDNHDSFTLNLFHLLARVNGREPLLVPNDWDGWDPLVLETVDSVVLSPGPGTPLRPEDVGICAEAVTAARVPVLGICLGHQLIAHLHGAHVGWAPEPRHGRVSAIQHDGTGLFAGIPAPFSTVRYHSLAATEVVEPLRITARSEDGVVQGIEHSTLPLWGVQFHPESILTEHGETLLDNFATLTREWHAARGAEAGAGEPAAAGDRSAAGTGFESQASPQAEPTRVIPVVRATVPYTGDTAHLFDALHGADPCAVLLDGNLPGDPRGRVSILGAPTGPHGRIAEARVAAGTVTITDVPAGTRGATENVPAGTSESEGTPGSTVVRSGLFDWLEAELRRFRVDPADLDGLPSGFGLGWVGNLGYELAAECGGPAPRIAPGSGSDDSATASSDTPPEVTLVFLDRAIVVDAQEGTAHLLALDWPEEPGEATAWLEAASAAVTEAGTRAVQSDAARKPSSPPACVSPPEDAPVPRYEGVPAESSPADRDRAAERAAQAGVVARVTREEYLDRIRTAQDLIRDGETYEACLTTQYEGPVTALGIDAPTTSTDVSADRAGADPLWDVYLRMRRDNPAPFGAYLRLPGATVL</sequence>
<name>A0A921MF09_9MICO</name>
<dbReference type="EMBL" id="DYUK01000232">
    <property type="protein sequence ID" value="HJG80895.1"/>
    <property type="molecule type" value="Genomic_DNA"/>
</dbReference>
<dbReference type="GO" id="GO:0005829">
    <property type="term" value="C:cytosol"/>
    <property type="evidence" value="ECO:0007669"/>
    <property type="project" value="TreeGrafter"/>
</dbReference>
<dbReference type="SUPFAM" id="SSF52317">
    <property type="entry name" value="Class I glutamine amidotransferase-like"/>
    <property type="match status" value="1"/>
</dbReference>
<dbReference type="Gene3D" id="3.40.50.880">
    <property type="match status" value="1"/>
</dbReference>
<evidence type="ECO:0000313" key="4">
    <source>
        <dbReference type="EMBL" id="HJG80895.1"/>
    </source>
</evidence>
<dbReference type="CDD" id="cd01743">
    <property type="entry name" value="GATase1_Anthranilate_Synthase"/>
    <property type="match status" value="1"/>
</dbReference>
<gene>
    <name evidence="4" type="ORF">K8V08_10840</name>
</gene>
<keyword evidence="4" id="KW-0378">Hydrolase</keyword>
<evidence type="ECO:0000256" key="2">
    <source>
        <dbReference type="SAM" id="MobiDB-lite"/>
    </source>
</evidence>
<evidence type="ECO:0000256" key="1">
    <source>
        <dbReference type="ARBA" id="ARBA00022962"/>
    </source>
</evidence>
<feature type="non-terminal residue" evidence="4">
    <location>
        <position position="599"/>
    </location>
</feature>
<dbReference type="GO" id="GO:0016787">
    <property type="term" value="F:hydrolase activity"/>
    <property type="evidence" value="ECO:0007669"/>
    <property type="project" value="UniProtKB-KW"/>
</dbReference>
<feature type="compositionally biased region" description="Polar residues" evidence="2">
    <location>
        <begin position="323"/>
        <end position="335"/>
    </location>
</feature>
<organism evidence="4 5">
    <name type="scientific">Brevibacterium senegalense</name>
    <dbReference type="NCBI Taxonomy" id="1033736"/>
    <lineage>
        <taxon>Bacteria</taxon>
        <taxon>Bacillati</taxon>
        <taxon>Actinomycetota</taxon>
        <taxon>Actinomycetes</taxon>
        <taxon>Micrococcales</taxon>
        <taxon>Brevibacteriaceae</taxon>
        <taxon>Brevibacterium</taxon>
    </lineage>
</organism>
<dbReference type="InterPro" id="IPR006221">
    <property type="entry name" value="TrpG/PapA_dom"/>
</dbReference>
<keyword evidence="1" id="KW-0315">Glutamine amidotransferase</keyword>
<dbReference type="InterPro" id="IPR029062">
    <property type="entry name" value="Class_I_gatase-like"/>
</dbReference>
<dbReference type="AlphaFoldDB" id="A0A921MF09"/>
<reference evidence="4" key="2">
    <citation type="submission" date="2021-09" db="EMBL/GenBank/DDBJ databases">
        <authorList>
            <person name="Gilroy R."/>
        </authorList>
    </citation>
    <scope>NUCLEOTIDE SEQUENCE</scope>
    <source>
        <strain evidence="4">ChiGjej5B5-7349</strain>
    </source>
</reference>
<dbReference type="NCBIfam" id="TIGR00566">
    <property type="entry name" value="trpG_papA"/>
    <property type="match status" value="1"/>
</dbReference>
<dbReference type="InterPro" id="IPR005801">
    <property type="entry name" value="ADC_synthase"/>
</dbReference>
<dbReference type="PANTHER" id="PTHR43418">
    <property type="entry name" value="MULTIFUNCTIONAL TRYPTOPHAN BIOSYNTHESIS PROTEIN-RELATED"/>
    <property type="match status" value="1"/>
</dbReference>
<feature type="domain" description="Glutamine amidotransferase" evidence="3">
    <location>
        <begin position="12"/>
        <end position="194"/>
    </location>
</feature>
<feature type="region of interest" description="Disordered" evidence="2">
    <location>
        <begin position="311"/>
        <end position="335"/>
    </location>
</feature>
<feature type="region of interest" description="Disordered" evidence="2">
    <location>
        <begin position="455"/>
        <end position="504"/>
    </location>
</feature>
<dbReference type="Pfam" id="PF00117">
    <property type="entry name" value="GATase"/>
    <property type="match status" value="1"/>
</dbReference>
<dbReference type="PANTHER" id="PTHR43418:SF4">
    <property type="entry name" value="MULTIFUNCTIONAL TRYPTOPHAN BIOSYNTHESIS PROTEIN"/>
    <property type="match status" value="1"/>
</dbReference>
<dbReference type="Proteomes" id="UP000784435">
    <property type="component" value="Unassembled WGS sequence"/>
</dbReference>
<dbReference type="SUPFAM" id="SSF56322">
    <property type="entry name" value="ADC synthase"/>
    <property type="match status" value="1"/>
</dbReference>
<proteinExistence type="predicted"/>
<comment type="caution">
    <text evidence="4">The sequence shown here is derived from an EMBL/GenBank/DDBJ whole genome shotgun (WGS) entry which is preliminary data.</text>
</comment>
<evidence type="ECO:0000313" key="5">
    <source>
        <dbReference type="Proteomes" id="UP000784435"/>
    </source>
</evidence>
<dbReference type="GO" id="GO:0000162">
    <property type="term" value="P:L-tryptophan biosynthetic process"/>
    <property type="evidence" value="ECO:0007669"/>
    <property type="project" value="TreeGrafter"/>
</dbReference>
<dbReference type="GO" id="GO:0004049">
    <property type="term" value="F:anthranilate synthase activity"/>
    <property type="evidence" value="ECO:0007669"/>
    <property type="project" value="TreeGrafter"/>
</dbReference>
<feature type="compositionally biased region" description="Pro residues" evidence="2">
    <location>
        <begin position="469"/>
        <end position="481"/>
    </location>
</feature>
<accession>A0A921MF09</accession>
<reference evidence="4" key="1">
    <citation type="journal article" date="2021" name="PeerJ">
        <title>Extensive microbial diversity within the chicken gut microbiome revealed by metagenomics and culture.</title>
        <authorList>
            <person name="Gilroy R."/>
            <person name="Ravi A."/>
            <person name="Getino M."/>
            <person name="Pursley I."/>
            <person name="Horton D.L."/>
            <person name="Alikhan N.F."/>
            <person name="Baker D."/>
            <person name="Gharbi K."/>
            <person name="Hall N."/>
            <person name="Watson M."/>
            <person name="Adriaenssens E.M."/>
            <person name="Foster-Nyarko E."/>
            <person name="Jarju S."/>
            <person name="Secka A."/>
            <person name="Antonio M."/>
            <person name="Oren A."/>
            <person name="Chaudhuri R.R."/>
            <person name="La Ragione R."/>
            <person name="Hildebrand F."/>
            <person name="Pallen M.J."/>
        </authorList>
    </citation>
    <scope>NUCLEOTIDE SEQUENCE</scope>
    <source>
        <strain evidence="4">ChiGjej5B5-7349</strain>
    </source>
</reference>
<dbReference type="PRINTS" id="PR00099">
    <property type="entry name" value="CPSGATASE"/>
</dbReference>
<evidence type="ECO:0000259" key="3">
    <source>
        <dbReference type="Pfam" id="PF00117"/>
    </source>
</evidence>